<comment type="similarity">
    <text evidence="1">Belongs to the plant dirigent protein family.</text>
</comment>
<reference evidence="2" key="1">
    <citation type="journal article" date="2013" name="Nature">
        <title>Draft genome of the wheat A-genome progenitor Triticum urartu.</title>
        <authorList>
            <person name="Ling H.Q."/>
            <person name="Zhao S."/>
            <person name="Liu D."/>
            <person name="Wang J."/>
            <person name="Sun H."/>
            <person name="Zhang C."/>
            <person name="Fan H."/>
            <person name="Li D."/>
            <person name="Dong L."/>
            <person name="Tao Y."/>
            <person name="Gao C."/>
            <person name="Wu H."/>
            <person name="Li Y."/>
            <person name="Cui Y."/>
            <person name="Guo X."/>
            <person name="Zheng S."/>
            <person name="Wang B."/>
            <person name="Yu K."/>
            <person name="Liang Q."/>
            <person name="Yang W."/>
            <person name="Lou X."/>
            <person name="Chen J."/>
            <person name="Feng M."/>
            <person name="Jian J."/>
            <person name="Zhang X."/>
            <person name="Luo G."/>
            <person name="Jiang Y."/>
            <person name="Liu J."/>
            <person name="Wang Z."/>
            <person name="Sha Y."/>
            <person name="Zhang B."/>
            <person name="Wu H."/>
            <person name="Tang D."/>
            <person name="Shen Q."/>
            <person name="Xue P."/>
            <person name="Zou S."/>
            <person name="Wang X."/>
            <person name="Liu X."/>
            <person name="Wang F."/>
            <person name="Yang Y."/>
            <person name="An X."/>
            <person name="Dong Z."/>
            <person name="Zhang K."/>
            <person name="Zhang X."/>
            <person name="Luo M.C."/>
            <person name="Dvorak J."/>
            <person name="Tong Y."/>
            <person name="Wang J."/>
            <person name="Yang H."/>
            <person name="Li Z."/>
            <person name="Wang D."/>
            <person name="Zhang A."/>
            <person name="Wang J."/>
        </authorList>
    </citation>
    <scope>NUCLEOTIDE SEQUENCE</scope>
</reference>
<feature type="chain" id="PRO_5010896378" description="Dirigent protein" evidence="1">
    <location>
        <begin position="26"/>
        <end position="117"/>
    </location>
</feature>
<evidence type="ECO:0000256" key="1">
    <source>
        <dbReference type="RuleBase" id="RU363099"/>
    </source>
</evidence>
<keyword evidence="1" id="KW-0732">Signal</keyword>
<keyword evidence="1" id="KW-0964">Secreted</keyword>
<dbReference type="InterPro" id="IPR004265">
    <property type="entry name" value="Dirigent"/>
</dbReference>
<evidence type="ECO:0000313" key="2">
    <source>
        <dbReference type="EMBL" id="EMS65423.1"/>
    </source>
</evidence>
<dbReference type="Pfam" id="PF03018">
    <property type="entry name" value="Dirigent"/>
    <property type="match status" value="1"/>
</dbReference>
<feature type="signal peptide" evidence="1">
    <location>
        <begin position="1"/>
        <end position="25"/>
    </location>
</feature>
<dbReference type="AlphaFoldDB" id="M7ZQB6"/>
<organism evidence="2">
    <name type="scientific">Triticum urartu</name>
    <name type="common">Red wild einkorn</name>
    <name type="synonym">Crithodium urartu</name>
    <dbReference type="NCBI Taxonomy" id="4572"/>
    <lineage>
        <taxon>Eukaryota</taxon>
        <taxon>Viridiplantae</taxon>
        <taxon>Streptophyta</taxon>
        <taxon>Embryophyta</taxon>
        <taxon>Tracheophyta</taxon>
        <taxon>Spermatophyta</taxon>
        <taxon>Magnoliopsida</taxon>
        <taxon>Liliopsida</taxon>
        <taxon>Poales</taxon>
        <taxon>Poaceae</taxon>
        <taxon>BOP clade</taxon>
        <taxon>Pooideae</taxon>
        <taxon>Triticodae</taxon>
        <taxon>Triticeae</taxon>
        <taxon>Triticinae</taxon>
        <taxon>Triticum</taxon>
    </lineage>
</organism>
<dbReference type="PANTHER" id="PTHR21495">
    <property type="entry name" value="NUCLEOPORIN-RELATED"/>
    <property type="match status" value="1"/>
</dbReference>
<dbReference type="EMBL" id="KD044543">
    <property type="protein sequence ID" value="EMS65423.1"/>
    <property type="molecule type" value="Genomic_DNA"/>
</dbReference>
<protein>
    <recommendedName>
        <fullName evidence="1">Dirigent protein</fullName>
    </recommendedName>
</protein>
<keyword evidence="1" id="KW-0052">Apoplast</keyword>
<accession>M7ZQB6</accession>
<dbReference type="OMA" id="FMHETIG"/>
<comment type="subunit">
    <text evidence="1">Homodimer.</text>
</comment>
<proteinExistence type="inferred from homology"/>
<gene>
    <name evidence="2" type="ORF">TRIUR3_18480</name>
</gene>
<dbReference type="GO" id="GO:0048046">
    <property type="term" value="C:apoplast"/>
    <property type="evidence" value="ECO:0007669"/>
    <property type="project" value="UniProtKB-SubCell"/>
</dbReference>
<comment type="function">
    <text evidence="1">Dirigent proteins impart stereoselectivity on the phenoxy radical-coupling reaction, yielding optically active lignans from two molecules of coniferyl alcohol in the biosynthesis of lignans, flavonolignans, and alkaloids and thus plays a central role in plant secondary metabolism.</text>
</comment>
<comment type="subcellular location">
    <subcellularLocation>
        <location evidence="1">Secreted</location>
        <location evidence="1">Extracellular space</location>
        <location evidence="1">Apoplast</location>
    </subcellularLocation>
</comment>
<sequence>MASSSSLPLLLGLVLASSWSAVARAWPDDNVWEHTVVYMHERLTGPNATRLITVQFPLGGDNFGQFGVVDNELRDGSDPLRSSLYGRFQALFALAGLVSPPSMQSAANFLCTAGRGR</sequence>
<name>M7ZQB6_TRIUA</name>